<proteinExistence type="predicted"/>
<reference evidence="4" key="1">
    <citation type="journal article" date="2019" name="Int. J. Syst. Evol. Microbiol.">
        <title>The Global Catalogue of Microorganisms (GCM) 10K type strain sequencing project: providing services to taxonomists for standard genome sequencing and annotation.</title>
        <authorList>
            <consortium name="The Broad Institute Genomics Platform"/>
            <consortium name="The Broad Institute Genome Sequencing Center for Infectious Disease"/>
            <person name="Wu L."/>
            <person name="Ma J."/>
        </authorList>
    </citation>
    <scope>NUCLEOTIDE SEQUENCE [LARGE SCALE GENOMIC DNA]</scope>
    <source>
        <strain evidence="4">JCM 4788</strain>
    </source>
</reference>
<keyword evidence="4" id="KW-1185">Reference proteome</keyword>
<accession>A0ABP3IWW9</accession>
<feature type="coiled-coil region" evidence="1">
    <location>
        <begin position="346"/>
        <end position="401"/>
    </location>
</feature>
<dbReference type="EMBL" id="BAAABX010000065">
    <property type="protein sequence ID" value="GAA0431024.1"/>
    <property type="molecule type" value="Genomic_DNA"/>
</dbReference>
<evidence type="ECO:0000313" key="4">
    <source>
        <dbReference type="Proteomes" id="UP001500879"/>
    </source>
</evidence>
<dbReference type="Proteomes" id="UP001500879">
    <property type="component" value="Unassembled WGS sequence"/>
</dbReference>
<organism evidence="3 4">
    <name type="scientific">Streptomyces luteireticuli</name>
    <dbReference type="NCBI Taxonomy" id="173858"/>
    <lineage>
        <taxon>Bacteria</taxon>
        <taxon>Bacillati</taxon>
        <taxon>Actinomycetota</taxon>
        <taxon>Actinomycetes</taxon>
        <taxon>Kitasatosporales</taxon>
        <taxon>Streptomycetaceae</taxon>
        <taxon>Streptomyces</taxon>
    </lineage>
</organism>
<protein>
    <submittedName>
        <fullName evidence="3">Uncharacterized protein</fullName>
    </submittedName>
</protein>
<comment type="caution">
    <text evidence="3">The sequence shown here is derived from an EMBL/GenBank/DDBJ whole genome shotgun (WGS) entry which is preliminary data.</text>
</comment>
<dbReference type="RefSeq" id="WP_344031280.1">
    <property type="nucleotide sequence ID" value="NZ_BAAABX010000065.1"/>
</dbReference>
<sequence length="430" mass="47274">MAVVAKPKGFEVFYLKTGTVVHTARGTDTRTLCNKPITGVRLAYTEYVTCLPCMTRVEGMAPAGRRRGAGRETTKIRGTGEKTQMTETGALTEEIRASIERVRSLASEGSEEALRELVQETEGQLKELKGAGSVGLRNSLREELTAALKVGSEGAGEDTADEPAGDHRTGPEETPVVLEGVVIPPVIVELIEQGAKVAAEAIKVGVAAGKRSEEVSQIQLAMRKLYTYKKLPDLLAGGKKTRDEAGKIYQIVRDQLATDDIESADALDSLIRSVQNKNSDVLVEYLRGLDADKEAGLEEVTRYYPDAATAYLKAKAKETPENPASLMEEVYRLYQREGIDLPRKGRTELERERRAAAKELEGQSKADDEKLTPRQRFDNYVKALTSTVDRAEKNMARLADGKKLTAAQKRKRRDELQALADRILAIKEQV</sequence>
<keyword evidence="1" id="KW-0175">Coiled coil</keyword>
<feature type="region of interest" description="Disordered" evidence="2">
    <location>
        <begin position="151"/>
        <end position="172"/>
    </location>
</feature>
<evidence type="ECO:0000313" key="3">
    <source>
        <dbReference type="EMBL" id="GAA0431024.1"/>
    </source>
</evidence>
<dbReference type="InterPro" id="IPR058005">
    <property type="entry name" value="Repressor_C"/>
</dbReference>
<evidence type="ECO:0000256" key="1">
    <source>
        <dbReference type="SAM" id="Coils"/>
    </source>
</evidence>
<dbReference type="Pfam" id="PF25746">
    <property type="entry name" value="Phage_Repressor_c"/>
    <property type="match status" value="1"/>
</dbReference>
<name>A0ABP3IWW9_9ACTN</name>
<gene>
    <name evidence="3" type="ORF">GCM10010357_60860</name>
</gene>
<evidence type="ECO:0000256" key="2">
    <source>
        <dbReference type="SAM" id="MobiDB-lite"/>
    </source>
</evidence>